<feature type="transmembrane region" description="Helical" evidence="2">
    <location>
        <begin position="246"/>
        <end position="268"/>
    </location>
</feature>
<keyword evidence="6" id="KW-1185">Reference proteome</keyword>
<proteinExistence type="predicted"/>
<evidence type="ECO:0000313" key="6">
    <source>
        <dbReference type="Proteomes" id="UP000289437"/>
    </source>
</evidence>
<keyword evidence="2" id="KW-0472">Membrane</keyword>
<feature type="transmembrane region" description="Helical" evidence="2">
    <location>
        <begin position="275"/>
        <end position="296"/>
    </location>
</feature>
<evidence type="ECO:0000256" key="2">
    <source>
        <dbReference type="SAM" id="Phobius"/>
    </source>
</evidence>
<dbReference type="Pfam" id="PF07228">
    <property type="entry name" value="SpoIIE"/>
    <property type="match status" value="1"/>
</dbReference>
<keyword evidence="3" id="KW-0732">Signal</keyword>
<feature type="transmembrane region" description="Helical" evidence="2">
    <location>
        <begin position="430"/>
        <end position="456"/>
    </location>
</feature>
<dbReference type="OrthoDB" id="9801077at2"/>
<dbReference type="Gene3D" id="2.60.120.260">
    <property type="entry name" value="Galactose-binding domain-like"/>
    <property type="match status" value="1"/>
</dbReference>
<dbReference type="Proteomes" id="UP000289437">
    <property type="component" value="Unassembled WGS sequence"/>
</dbReference>
<organism evidence="5 6">
    <name type="scientific">Granulicella sibirica</name>
    <dbReference type="NCBI Taxonomy" id="2479048"/>
    <lineage>
        <taxon>Bacteria</taxon>
        <taxon>Pseudomonadati</taxon>
        <taxon>Acidobacteriota</taxon>
        <taxon>Terriglobia</taxon>
        <taxon>Terriglobales</taxon>
        <taxon>Acidobacteriaceae</taxon>
        <taxon>Granulicella</taxon>
    </lineage>
</organism>
<reference evidence="6" key="2">
    <citation type="submission" date="2019-02" db="EMBL/GenBank/DDBJ databases">
        <title>Granulicella sibirica sp. nov., a psychrotolerant acidobacterium isolated from an organic soil layer in forested tundra, West Siberia.</title>
        <authorList>
            <person name="Oshkin I.Y."/>
            <person name="Kulichevskaya I.S."/>
            <person name="Rijpstra W.I.C."/>
            <person name="Sinninghe Damste J.S."/>
            <person name="Rakitin A.L."/>
            <person name="Ravin N.V."/>
            <person name="Dedysh S.N."/>
        </authorList>
    </citation>
    <scope>NUCLEOTIDE SEQUENCE [LARGE SCALE GENOMIC DNA]</scope>
    <source>
        <strain evidence="6">AF10</strain>
    </source>
</reference>
<dbReference type="InterPro" id="IPR001932">
    <property type="entry name" value="PPM-type_phosphatase-like_dom"/>
</dbReference>
<feature type="domain" description="PPM-type phosphatase" evidence="4">
    <location>
        <begin position="491"/>
        <end position="691"/>
    </location>
</feature>
<dbReference type="RefSeq" id="WP_128911278.1">
    <property type="nucleotide sequence ID" value="NZ_RDSM01000001.1"/>
</dbReference>
<dbReference type="SUPFAM" id="SSF49785">
    <property type="entry name" value="Galactose-binding domain-like"/>
    <property type="match status" value="1"/>
</dbReference>
<dbReference type="Gene3D" id="3.60.40.10">
    <property type="entry name" value="PPM-type phosphatase domain"/>
    <property type="match status" value="1"/>
</dbReference>
<evidence type="ECO:0000256" key="1">
    <source>
        <dbReference type="ARBA" id="ARBA00022801"/>
    </source>
</evidence>
<evidence type="ECO:0000313" key="5">
    <source>
        <dbReference type="EMBL" id="RXH57049.1"/>
    </source>
</evidence>
<keyword evidence="2" id="KW-1133">Transmembrane helix</keyword>
<dbReference type="AlphaFoldDB" id="A0A4Q0T4W4"/>
<dbReference type="SUPFAM" id="SSF81606">
    <property type="entry name" value="PP2C-like"/>
    <property type="match status" value="1"/>
</dbReference>
<evidence type="ECO:0000256" key="3">
    <source>
        <dbReference type="SAM" id="SignalP"/>
    </source>
</evidence>
<dbReference type="PANTHER" id="PTHR43156:SF2">
    <property type="entry name" value="STAGE II SPORULATION PROTEIN E"/>
    <property type="match status" value="1"/>
</dbReference>
<feature type="transmembrane region" description="Helical" evidence="2">
    <location>
        <begin position="402"/>
        <end position="418"/>
    </location>
</feature>
<dbReference type="SMART" id="SM00331">
    <property type="entry name" value="PP2C_SIG"/>
    <property type="match status" value="1"/>
</dbReference>
<feature type="signal peptide" evidence="3">
    <location>
        <begin position="1"/>
        <end position="26"/>
    </location>
</feature>
<protein>
    <submittedName>
        <fullName evidence="5">Serine phosphatase RsbU, regulator of sigma subunit</fullName>
    </submittedName>
</protein>
<evidence type="ECO:0000259" key="4">
    <source>
        <dbReference type="SMART" id="SM00331"/>
    </source>
</evidence>
<name>A0A4Q0T4W4_9BACT</name>
<keyword evidence="1" id="KW-0378">Hydrolase</keyword>
<accession>A0A4Q0T4W4</accession>
<sequence>MYALARPTLKHLSALFLSFLCLTSLAQSPAPLQRVQSSDGIDHITLGQSVFSLNGPYKFNIGDSPLDPATHQPLWAESGFDDSHWETVDLTPPEGSFDAFSGVTGYVPGWTAQGHPGYSGYAWYRIRVKVANPSGSKLAIAGPDGDVDDGFQVFANGALLGSFGDFSTSHPTVYVAQPTFFPIPHSGLAATADGTEVIAFRFWMEAATLKYVPDAGGFHTAPALGEEGGVGTIYRVRWLEQVRSQAVGIVETLFFFLLVVLAISLSIFDRSDKIYYWITAVYAISACTLVVQIVSYLSQSISEVTSDLLVDVLFVPLCLGLWMMVWRVWFQLKRPVWLPKVALLLTLLYMVGQLLGGEIFSGLVPHTAAVKLHVVSVAVRLAFLALLVLVVVLGVRQQGREGWVALPAVLMLGVSNFQNELMVLHIRVIWFPFGTTVTLDTAASLLLVLALFFLLLRRLFFSLRLQREQALDIKQAAEVQQVILPQSRTVYPGLLIETEYRAARQVGGDFFQIIPHSGDGSTLIVAGDVTGKGLQAGMTVALLVGAIRSTAELNSDPLAMIQALNRRLLGRESSQATCLALSIAANGSCTLANAGHLPPYRNGMPLDMEGALPLGMIDGAEFSVMHFTLADDDKLVMVSDGILEATNEKGELFGFERVAELLRNSTPVKALADAAQLFGQNDDISVVAVTRTA</sequence>
<feature type="chain" id="PRO_5020598830" evidence="3">
    <location>
        <begin position="27"/>
        <end position="693"/>
    </location>
</feature>
<keyword evidence="2" id="KW-0812">Transmembrane</keyword>
<gene>
    <name evidence="5" type="ORF">GRAN_0359</name>
</gene>
<dbReference type="PANTHER" id="PTHR43156">
    <property type="entry name" value="STAGE II SPORULATION PROTEIN E-RELATED"/>
    <property type="match status" value="1"/>
</dbReference>
<feature type="transmembrane region" description="Helical" evidence="2">
    <location>
        <begin position="372"/>
        <end position="395"/>
    </location>
</feature>
<dbReference type="InterPro" id="IPR036457">
    <property type="entry name" value="PPM-type-like_dom_sf"/>
</dbReference>
<reference evidence="5 6" key="1">
    <citation type="submission" date="2018-11" db="EMBL/GenBank/DDBJ databases">
        <authorList>
            <person name="Mardanov A.V."/>
            <person name="Ravin N.V."/>
            <person name="Dedysh S.N."/>
        </authorList>
    </citation>
    <scope>NUCLEOTIDE SEQUENCE [LARGE SCALE GENOMIC DNA]</scope>
    <source>
        <strain evidence="5 6">AF10</strain>
    </source>
</reference>
<dbReference type="InterPro" id="IPR052016">
    <property type="entry name" value="Bact_Sigma-Reg"/>
</dbReference>
<feature type="transmembrane region" description="Helical" evidence="2">
    <location>
        <begin position="308"/>
        <end position="329"/>
    </location>
</feature>
<dbReference type="InterPro" id="IPR008979">
    <property type="entry name" value="Galactose-bd-like_sf"/>
</dbReference>
<dbReference type="EMBL" id="RDSM01000001">
    <property type="protein sequence ID" value="RXH57049.1"/>
    <property type="molecule type" value="Genomic_DNA"/>
</dbReference>
<comment type="caution">
    <text evidence="5">The sequence shown here is derived from an EMBL/GenBank/DDBJ whole genome shotgun (WGS) entry which is preliminary data.</text>
</comment>
<dbReference type="GO" id="GO:0016791">
    <property type="term" value="F:phosphatase activity"/>
    <property type="evidence" value="ECO:0007669"/>
    <property type="project" value="TreeGrafter"/>
</dbReference>
<feature type="transmembrane region" description="Helical" evidence="2">
    <location>
        <begin position="341"/>
        <end position="360"/>
    </location>
</feature>